<dbReference type="KEGG" id="aten:116290977"/>
<dbReference type="FunFam" id="1.25.40.570:FF:000003">
    <property type="entry name" value="26S proteasome non-ATPase regulatory subunit 11"/>
    <property type="match status" value="1"/>
</dbReference>
<keyword evidence="4" id="KW-1185">Reference proteome</keyword>
<dbReference type="Proteomes" id="UP000515163">
    <property type="component" value="Unplaced"/>
</dbReference>
<dbReference type="InterPro" id="IPR011990">
    <property type="entry name" value="TPR-like_helical_dom_sf"/>
</dbReference>
<dbReference type="GeneID" id="116290977"/>
<name>A0A6P8HG69_ACTTE</name>
<dbReference type="GO" id="GO:0000502">
    <property type="term" value="C:proteasome complex"/>
    <property type="evidence" value="ECO:0007669"/>
    <property type="project" value="UniProtKB-KW"/>
</dbReference>
<dbReference type="Gene3D" id="1.25.40.570">
    <property type="match status" value="1"/>
</dbReference>
<dbReference type="SUPFAM" id="SSF46785">
    <property type="entry name" value="Winged helix' DNA-binding domain"/>
    <property type="match status" value="1"/>
</dbReference>
<dbReference type="SUPFAM" id="SSF48452">
    <property type="entry name" value="TPR-like"/>
    <property type="match status" value="1"/>
</dbReference>
<sequence length="447" mass="50360">MAYVTRVGDSASSAGLPLVWRKFCPICRLSLANDLEKAKEMESTDPKQAKKSLYFIVKLNIPMEDDELVKIKEQAILILASLHSKTSEAEDLGGLIKFIRPFLQSFSKAKAAKLVRTLVDCFLDMEASTGMEVELCLECIEWSKQEKRTFLRQALESRLIGLYFDTMNYTEALKLGSKLLKELKKLDDKVLLVEVQLLESKVYQQLSNIPKSRAALTSARTTGNGIYCPPKLQASLDLQSGILHAEEKDFKTAYSYFYESFEGFDSIDSPKAVSALKYMLLCKIMLDSPDDVQSIISRKLALRYSGSQLIAMKSIANASHNRSLLEFQQALTTYKKELTDDPIIQTHLDALYDNLLTQNLLRIIEPFSRVEIEHVAKLINLPQDVVEKKLSQMILDKKLHGILDQGSGVLVVFDDATPDKTYEHTLDLVHQMGTVVDALYTKAKKLS</sequence>
<evidence type="ECO:0000313" key="5">
    <source>
        <dbReference type="RefSeq" id="XP_031553958.1"/>
    </source>
</evidence>
<feature type="domain" description="PCI" evidence="3">
    <location>
        <begin position="249"/>
        <end position="417"/>
    </location>
</feature>
<dbReference type="Pfam" id="PF01399">
    <property type="entry name" value="PCI"/>
    <property type="match status" value="1"/>
</dbReference>
<dbReference type="InterPro" id="IPR050871">
    <property type="entry name" value="26S_Proteasome/COP9_Components"/>
</dbReference>
<proteinExistence type="inferred from homology"/>
<gene>
    <name evidence="5" type="primary">LOC116290977</name>
</gene>
<reference evidence="5" key="1">
    <citation type="submission" date="2025-08" db="UniProtKB">
        <authorList>
            <consortium name="RefSeq"/>
        </authorList>
    </citation>
    <scope>IDENTIFICATION</scope>
</reference>
<dbReference type="SMART" id="SM00753">
    <property type="entry name" value="PAM"/>
    <property type="match status" value="1"/>
</dbReference>
<dbReference type="RefSeq" id="XP_031553958.1">
    <property type="nucleotide sequence ID" value="XM_031698098.1"/>
</dbReference>
<evidence type="ECO:0000313" key="4">
    <source>
        <dbReference type="Proteomes" id="UP000515163"/>
    </source>
</evidence>
<evidence type="ECO:0000256" key="1">
    <source>
        <dbReference type="ARBA" id="ARBA00007454"/>
    </source>
</evidence>
<evidence type="ECO:0000259" key="3">
    <source>
        <dbReference type="PROSITE" id="PS50250"/>
    </source>
</evidence>
<organism evidence="4 5">
    <name type="scientific">Actinia tenebrosa</name>
    <name type="common">Australian red waratah sea anemone</name>
    <dbReference type="NCBI Taxonomy" id="6105"/>
    <lineage>
        <taxon>Eukaryota</taxon>
        <taxon>Metazoa</taxon>
        <taxon>Cnidaria</taxon>
        <taxon>Anthozoa</taxon>
        <taxon>Hexacorallia</taxon>
        <taxon>Actiniaria</taxon>
        <taxon>Actiniidae</taxon>
        <taxon>Actinia</taxon>
    </lineage>
</organism>
<dbReference type="InterPro" id="IPR040780">
    <property type="entry name" value="Rpn6_C_helix"/>
</dbReference>
<dbReference type="AlphaFoldDB" id="A0A6P8HG69"/>
<keyword evidence="2" id="KW-0647">Proteasome</keyword>
<dbReference type="InterPro" id="IPR036390">
    <property type="entry name" value="WH_DNA-bd_sf"/>
</dbReference>
<protein>
    <submittedName>
        <fullName evidence="5">26S proteasome non-ATPase regulatory subunit 11A-like</fullName>
    </submittedName>
</protein>
<dbReference type="SMART" id="SM00088">
    <property type="entry name" value="PINT"/>
    <property type="match status" value="1"/>
</dbReference>
<dbReference type="PANTHER" id="PTHR10678">
    <property type="entry name" value="26S PROTEASOME NON-ATPASE REGULATORY SUBUNIT 11/COP9 SIGNALOSOME COMPLEX SUBUNIT 2"/>
    <property type="match status" value="1"/>
</dbReference>
<dbReference type="Pfam" id="PF18055">
    <property type="entry name" value="RPN6_N"/>
    <property type="match status" value="1"/>
</dbReference>
<dbReference type="Pfam" id="PF18503">
    <property type="entry name" value="RPN6_C_helix"/>
    <property type="match status" value="1"/>
</dbReference>
<accession>A0A6P8HG69</accession>
<dbReference type="InterPro" id="IPR000717">
    <property type="entry name" value="PCI_dom"/>
</dbReference>
<dbReference type="InterPro" id="IPR040773">
    <property type="entry name" value="Rpn6_N"/>
</dbReference>
<dbReference type="InParanoid" id="A0A6P8HG69"/>
<dbReference type="PROSITE" id="PS50250">
    <property type="entry name" value="PCI"/>
    <property type="match status" value="1"/>
</dbReference>
<comment type="similarity">
    <text evidence="1">Belongs to the proteasome subunit S9 family.</text>
</comment>
<evidence type="ECO:0000256" key="2">
    <source>
        <dbReference type="ARBA" id="ARBA00022942"/>
    </source>
</evidence>
<dbReference type="OrthoDB" id="1418352at2759"/>
<dbReference type="FunCoup" id="A0A6P8HG69">
    <property type="interactions" value="2677"/>
</dbReference>